<dbReference type="EC" id="7.2.2.10" evidence="17"/>
<dbReference type="InterPro" id="IPR023214">
    <property type="entry name" value="HAD_sf"/>
</dbReference>
<evidence type="ECO:0000256" key="2">
    <source>
        <dbReference type="ARBA" id="ARBA00022448"/>
    </source>
</evidence>
<keyword evidence="3" id="KW-0926">Vacuole</keyword>
<keyword evidence="13 17" id="KW-0406">Ion transport</keyword>
<keyword evidence="21" id="KW-1185">Reference proteome</keyword>
<dbReference type="InterPro" id="IPR023298">
    <property type="entry name" value="ATPase_P-typ_TM_dom_sf"/>
</dbReference>
<keyword evidence="2 17" id="KW-0813">Transport</keyword>
<dbReference type="Gene3D" id="1.20.1110.10">
    <property type="entry name" value="Calcium-transporting ATPase, transmembrane domain"/>
    <property type="match status" value="1"/>
</dbReference>
<feature type="transmembrane region" description="Helical" evidence="17">
    <location>
        <begin position="1154"/>
        <end position="1175"/>
    </location>
</feature>
<dbReference type="GO" id="GO:0005774">
    <property type="term" value="C:vacuolar membrane"/>
    <property type="evidence" value="ECO:0007669"/>
    <property type="project" value="UniProtKB-SubCell"/>
</dbReference>
<dbReference type="CDD" id="cd02081">
    <property type="entry name" value="P-type_ATPase_Ca_PMCA-like"/>
    <property type="match status" value="1"/>
</dbReference>
<keyword evidence="14 17" id="KW-0472">Membrane</keyword>
<dbReference type="Proteomes" id="UP001204833">
    <property type="component" value="Unassembled WGS sequence"/>
</dbReference>
<evidence type="ECO:0000259" key="19">
    <source>
        <dbReference type="SMART" id="SM00831"/>
    </source>
</evidence>
<dbReference type="InterPro" id="IPR059000">
    <property type="entry name" value="ATPase_P-type_domA"/>
</dbReference>
<comment type="similarity">
    <text evidence="17">Belongs to the cation transport ATPase (P-type) (TC 3.A.3) family.</text>
</comment>
<feature type="compositionally biased region" description="Polar residues" evidence="18">
    <location>
        <begin position="68"/>
        <end position="83"/>
    </location>
</feature>
<dbReference type="SFLD" id="SFLDG00002">
    <property type="entry name" value="C1.7:_P-type_atpase_like"/>
    <property type="match status" value="1"/>
</dbReference>
<dbReference type="FunFam" id="3.40.50.1000:FF:000001">
    <property type="entry name" value="Phospholipid-transporting ATPase IC"/>
    <property type="match status" value="1"/>
</dbReference>
<dbReference type="InterPro" id="IPR044492">
    <property type="entry name" value="P_typ_ATPase_HD_dom"/>
</dbReference>
<dbReference type="AlphaFoldDB" id="A0AAD5BK44"/>
<evidence type="ECO:0000256" key="14">
    <source>
        <dbReference type="ARBA" id="ARBA00023136"/>
    </source>
</evidence>
<feature type="compositionally biased region" description="Polar residues" evidence="18">
    <location>
        <begin position="1236"/>
        <end position="1252"/>
    </location>
</feature>
<dbReference type="InterPro" id="IPR023299">
    <property type="entry name" value="ATPase_P-typ_cyto_dom_N"/>
</dbReference>
<dbReference type="InterPro" id="IPR004014">
    <property type="entry name" value="ATPase_P-typ_cation-transptr_N"/>
</dbReference>
<evidence type="ECO:0000256" key="5">
    <source>
        <dbReference type="ARBA" id="ARBA00022692"/>
    </source>
</evidence>
<dbReference type="NCBIfam" id="TIGR01517">
    <property type="entry name" value="ATPase-IIB_Ca"/>
    <property type="match status" value="1"/>
</dbReference>
<evidence type="ECO:0000256" key="7">
    <source>
        <dbReference type="ARBA" id="ARBA00022741"/>
    </source>
</evidence>
<feature type="transmembrane region" description="Helical" evidence="17">
    <location>
        <begin position="418"/>
        <end position="436"/>
    </location>
</feature>
<dbReference type="GO" id="GO:0005524">
    <property type="term" value="F:ATP binding"/>
    <property type="evidence" value="ECO:0007669"/>
    <property type="project" value="UniProtKB-KW"/>
</dbReference>
<feature type="region of interest" description="Disordered" evidence="18">
    <location>
        <begin position="1"/>
        <end position="99"/>
    </location>
</feature>
<keyword evidence="4 17" id="KW-0109">Calcium transport</keyword>
<keyword evidence="11" id="KW-1278">Translocase</keyword>
<feature type="transmembrane region" description="Helical" evidence="17">
    <location>
        <begin position="456"/>
        <end position="486"/>
    </location>
</feature>
<keyword evidence="12 17" id="KW-1133">Transmembrane helix</keyword>
<sequence>MAPRTKADRLGRASTMESLHNDNAAATSTNAATRLQDGSTEAQGRQSKDNSTASKDHPPSYTRHDSIELQSTSSLQSFSKNPTKQPPPPVAHISTHQSLTRRLTGRLSLTGTRSHFDSPISPSDLSGLHDPKSLKHLYDLGGVDRLLSLLKTSPKGLDEHNEADLEARRHDFGVNKLPQRTSKSFLQLCWEAMKDKVLIILSIAAVVSLALGLYETFGSGTHYDDEGKPLPKVDWVEGVAILVAIAIVVLVGAANDYQKERQFARLNAKKEDRELIVVRNGEKKLVSIYDLLVGDVINLQTGDVVPADSILFQGDVECDESALTGESEPVRKVPVDDAMQVYESHLPTDEDIGSRTIKFQDPYLISGARVLAGLGNAFVTAVGPNSIHGRTMASLQHKPESTPMQERLDNLAEGISKYGFLAAIVLFIVLLIRFGVDLAPGGSFHNLNPTDKGRKFIDIVITAVTIVVVAIPEGLPLAVTLALAFATTRMAQNGNLVRVLKSCETMGSATAICSDKTGTLTENKMRVVRGFFGLNQDGQVLEFDNTAANEYEPTSVDVAREITPELRTFLATNIILNSTAFENSDYNEDLVNAAKNRPKSKSFLQKLFSKSESASQVEKDILSAEPYLGNKTESALLILADKTFGAFANKRLDEVRSEGGKDAEQMIPFESSRKWSGVVMKIENGFRVYIKGAAEIVFKNCGYESNVDGDLIKLDRTKRDDVLTKIDEYASDALRAIALAHRDFVGITSWPPEELKNSENPHEVDTEALVNVNASASEINKQFVLDALVGIQDPLKPGVGEAVLQCQHAGVTVRMVTGDNLNTAKAISKECNILTPDDLDNEYAFMEGPKFRKLSPAERRRIVPKLRVLARSSPEDKRILVDTLRKSGEVVAVTGDGTNDAPALKLADVGFSMGIAGTEVAREASDIILMTDDFTDIVQAIKWGRTVATSIKKFIQFQLTVNITACVLTFVSAVASRENKSVLTAVQLLWVNLIMDTLAALALATDKPDDSFLNRKPAGRHAPLISTSMWKMILGQSATQLIITFVLHFAGKQLFHPGRSHISNHQQEQLDALTFNTFVWLQFWKLIVTRKLDEADEITTVRGRITMENLNFFQHLFRNWYFIAIALIIGGFQVLIMFVGGAAFSIVRQTPGQWATAILCGFISIPVGIVIRIVPNVWVERVFPTRAFNLFIYYVGFGWLKKKKKSKHEEDEENVGGTGENGVNGGVAGGAESRAGDNTKSVNSSTSDKTKM</sequence>
<dbReference type="PANTHER" id="PTHR24093">
    <property type="entry name" value="CATION TRANSPORTING ATPASE"/>
    <property type="match status" value="1"/>
</dbReference>
<dbReference type="InterPro" id="IPR006068">
    <property type="entry name" value="ATPase_P-typ_cation-transptr_C"/>
</dbReference>
<reference evidence="20 21" key="1">
    <citation type="journal article" date="2022" name="DNA Res.">
        <title>Genome analysis of five recently described species of the CUG-Ser clade uncovers Candida theae as a new hybrid lineage with pathogenic potential in the Candida parapsilosis species complex.</title>
        <authorList>
            <person name="Mixao V."/>
            <person name="Del Olmo V."/>
            <person name="Hegedusova E."/>
            <person name="Saus E."/>
            <person name="Pryszcz L."/>
            <person name="Cillingova A."/>
            <person name="Nosek J."/>
            <person name="Gabaldon T."/>
        </authorList>
    </citation>
    <scope>NUCLEOTIDE SEQUENCE [LARGE SCALE GENOMIC DNA]</scope>
    <source>
        <strain evidence="20 21">CBS 12239</strain>
    </source>
</reference>
<dbReference type="EMBL" id="JAIHNG010000013">
    <property type="protein sequence ID" value="KAI5968441.1"/>
    <property type="molecule type" value="Genomic_DNA"/>
</dbReference>
<dbReference type="Pfam" id="PF00689">
    <property type="entry name" value="Cation_ATPase_C"/>
    <property type="match status" value="1"/>
</dbReference>
<comment type="caution">
    <text evidence="17">Lacks conserved residue(s) required for the propagation of feature annotation.</text>
</comment>
<dbReference type="GeneID" id="76148195"/>
<evidence type="ECO:0000256" key="8">
    <source>
        <dbReference type="ARBA" id="ARBA00022837"/>
    </source>
</evidence>
<dbReference type="NCBIfam" id="TIGR01494">
    <property type="entry name" value="ATPase_P-type"/>
    <property type="match status" value="3"/>
</dbReference>
<evidence type="ECO:0000256" key="16">
    <source>
        <dbReference type="ARBA" id="ARBA00059328"/>
    </source>
</evidence>
<organism evidence="20 21">
    <name type="scientific">Candida theae</name>
    <dbReference type="NCBI Taxonomy" id="1198502"/>
    <lineage>
        <taxon>Eukaryota</taxon>
        <taxon>Fungi</taxon>
        <taxon>Dikarya</taxon>
        <taxon>Ascomycota</taxon>
        <taxon>Saccharomycotina</taxon>
        <taxon>Pichiomycetes</taxon>
        <taxon>Debaryomycetaceae</taxon>
        <taxon>Candida/Lodderomyces clade</taxon>
        <taxon>Candida</taxon>
    </lineage>
</organism>
<dbReference type="InterPro" id="IPR006408">
    <property type="entry name" value="P-type_ATPase_IIB"/>
</dbReference>
<evidence type="ECO:0000256" key="10">
    <source>
        <dbReference type="ARBA" id="ARBA00022842"/>
    </source>
</evidence>
<name>A0AAD5BK44_9ASCO</name>
<dbReference type="Gene3D" id="3.40.1110.10">
    <property type="entry name" value="Calcium-transporting ATPase, cytoplasmic domain N"/>
    <property type="match status" value="1"/>
</dbReference>
<dbReference type="RefSeq" id="XP_051611320.1">
    <property type="nucleotide sequence ID" value="XM_051750545.1"/>
</dbReference>
<keyword evidence="8 17" id="KW-0106">Calcium</keyword>
<dbReference type="SFLD" id="SFLDF00027">
    <property type="entry name" value="p-type_atpase"/>
    <property type="match status" value="1"/>
</dbReference>
<comment type="caution">
    <text evidence="20">The sequence shown here is derived from an EMBL/GenBank/DDBJ whole genome shotgun (WGS) entry which is preliminary data.</text>
</comment>
<comment type="function">
    <text evidence="17">Catalyzes the hydrolysis of ATP coupled with the transport of calcium.</text>
</comment>
<evidence type="ECO:0000256" key="12">
    <source>
        <dbReference type="ARBA" id="ARBA00022989"/>
    </source>
</evidence>
<dbReference type="GO" id="GO:0005886">
    <property type="term" value="C:plasma membrane"/>
    <property type="evidence" value="ECO:0007669"/>
    <property type="project" value="TreeGrafter"/>
</dbReference>
<dbReference type="Pfam" id="PF00690">
    <property type="entry name" value="Cation_ATPase_N"/>
    <property type="match status" value="1"/>
</dbReference>
<evidence type="ECO:0000313" key="20">
    <source>
        <dbReference type="EMBL" id="KAI5968441.1"/>
    </source>
</evidence>
<dbReference type="GO" id="GO:0016887">
    <property type="term" value="F:ATP hydrolysis activity"/>
    <property type="evidence" value="ECO:0007669"/>
    <property type="project" value="InterPro"/>
</dbReference>
<evidence type="ECO:0000256" key="9">
    <source>
        <dbReference type="ARBA" id="ARBA00022840"/>
    </source>
</evidence>
<feature type="domain" description="Cation-transporting P-type ATPase N-terminal" evidence="19">
    <location>
        <begin position="136"/>
        <end position="213"/>
    </location>
</feature>
<dbReference type="GO" id="GO:0005388">
    <property type="term" value="F:P-type calcium transporter activity"/>
    <property type="evidence" value="ECO:0007669"/>
    <property type="project" value="UniProtKB-EC"/>
</dbReference>
<evidence type="ECO:0000256" key="1">
    <source>
        <dbReference type="ARBA" id="ARBA00004128"/>
    </source>
</evidence>
<proteinExistence type="inferred from homology"/>
<dbReference type="SUPFAM" id="SSF56784">
    <property type="entry name" value="HAD-like"/>
    <property type="match status" value="1"/>
</dbReference>
<dbReference type="InterPro" id="IPR036412">
    <property type="entry name" value="HAD-like_sf"/>
</dbReference>
<evidence type="ECO:0000256" key="3">
    <source>
        <dbReference type="ARBA" id="ARBA00022554"/>
    </source>
</evidence>
<dbReference type="PANTHER" id="PTHR24093:SF369">
    <property type="entry name" value="CALCIUM-TRANSPORTING ATPASE"/>
    <property type="match status" value="1"/>
</dbReference>
<dbReference type="InterPro" id="IPR008250">
    <property type="entry name" value="ATPase_P-typ_transduc_dom_A_sf"/>
</dbReference>
<evidence type="ECO:0000256" key="18">
    <source>
        <dbReference type="SAM" id="MobiDB-lite"/>
    </source>
</evidence>
<comment type="subcellular location">
    <subcellularLocation>
        <location evidence="17">Membrane</location>
        <topology evidence="17">Multi-pass membrane protein</topology>
    </subcellularLocation>
    <subcellularLocation>
        <location evidence="1">Vacuole membrane</location>
        <topology evidence="1">Multi-pass membrane protein</topology>
    </subcellularLocation>
</comment>
<keyword evidence="5 17" id="KW-0812">Transmembrane</keyword>
<evidence type="ECO:0000256" key="4">
    <source>
        <dbReference type="ARBA" id="ARBA00022568"/>
    </source>
</evidence>
<accession>A0AAD5BK44</accession>
<keyword evidence="7 17" id="KW-0547">Nucleotide-binding</keyword>
<evidence type="ECO:0000313" key="21">
    <source>
        <dbReference type="Proteomes" id="UP001204833"/>
    </source>
</evidence>
<dbReference type="FunFam" id="3.40.50.1000:FF:000018">
    <property type="entry name" value="Calcium-transporting ATPase"/>
    <property type="match status" value="1"/>
</dbReference>
<feature type="transmembrane region" description="Helical" evidence="17">
    <location>
        <begin position="235"/>
        <end position="255"/>
    </location>
</feature>
<dbReference type="FunFam" id="1.20.1110.10:FF:000002">
    <property type="entry name" value="Calcium-transporting ATPase"/>
    <property type="match status" value="1"/>
</dbReference>
<feature type="compositionally biased region" description="Gly residues" evidence="18">
    <location>
        <begin position="1216"/>
        <end position="1229"/>
    </location>
</feature>
<dbReference type="SFLD" id="SFLDS00003">
    <property type="entry name" value="Haloacid_Dehalogenase"/>
    <property type="match status" value="1"/>
</dbReference>
<dbReference type="Gene3D" id="2.70.150.10">
    <property type="entry name" value="Calcium-transporting ATPase, cytoplasmic transduction domain A"/>
    <property type="match status" value="1"/>
</dbReference>
<comment type="function">
    <text evidence="16">This magnesium-dependent enzyme catalyzes the hydrolysis of ATP coupled with the transport of calcium. Transports the calcium to the vacuole and participates in the control of the cytosolic free calcium.</text>
</comment>
<feature type="compositionally biased region" description="Basic and acidic residues" evidence="18">
    <location>
        <begin position="1"/>
        <end position="11"/>
    </location>
</feature>
<dbReference type="SMART" id="SM00831">
    <property type="entry name" value="Cation_ATPase_N"/>
    <property type="match status" value="1"/>
</dbReference>
<dbReference type="SUPFAM" id="SSF81665">
    <property type="entry name" value="Calcium ATPase, transmembrane domain M"/>
    <property type="match status" value="1"/>
</dbReference>
<dbReference type="SUPFAM" id="SSF81653">
    <property type="entry name" value="Calcium ATPase, transduction domain A"/>
    <property type="match status" value="1"/>
</dbReference>
<evidence type="ECO:0000256" key="11">
    <source>
        <dbReference type="ARBA" id="ARBA00022967"/>
    </source>
</evidence>
<keyword evidence="10" id="KW-0460">Magnesium</keyword>
<dbReference type="GO" id="GO:0046872">
    <property type="term" value="F:metal ion binding"/>
    <property type="evidence" value="ECO:0007669"/>
    <property type="project" value="UniProtKB-KW"/>
</dbReference>
<dbReference type="Gene3D" id="3.40.50.1000">
    <property type="entry name" value="HAD superfamily/HAD-like"/>
    <property type="match status" value="1"/>
</dbReference>
<evidence type="ECO:0000256" key="17">
    <source>
        <dbReference type="RuleBase" id="RU361146"/>
    </source>
</evidence>
<comment type="catalytic activity">
    <reaction evidence="15 17">
        <text>Ca(2+)(in) + ATP + H2O = Ca(2+)(out) + ADP + phosphate + H(+)</text>
        <dbReference type="Rhea" id="RHEA:18105"/>
        <dbReference type="ChEBI" id="CHEBI:15377"/>
        <dbReference type="ChEBI" id="CHEBI:15378"/>
        <dbReference type="ChEBI" id="CHEBI:29108"/>
        <dbReference type="ChEBI" id="CHEBI:30616"/>
        <dbReference type="ChEBI" id="CHEBI:43474"/>
        <dbReference type="ChEBI" id="CHEBI:456216"/>
        <dbReference type="EC" id="7.2.2.10"/>
    </reaction>
</comment>
<evidence type="ECO:0000256" key="13">
    <source>
        <dbReference type="ARBA" id="ARBA00023065"/>
    </source>
</evidence>
<dbReference type="InterPro" id="IPR001757">
    <property type="entry name" value="P_typ_ATPase"/>
</dbReference>
<feature type="transmembrane region" description="Helical" evidence="17">
    <location>
        <begin position="981"/>
        <end position="1003"/>
    </location>
</feature>
<feature type="compositionally biased region" description="Low complexity" evidence="18">
    <location>
        <begin position="21"/>
        <end position="33"/>
    </location>
</feature>
<protein>
    <recommendedName>
        <fullName evidence="17">Calcium-transporting ATPase</fullName>
        <ecNumber evidence="17">7.2.2.10</ecNumber>
    </recommendedName>
</protein>
<dbReference type="SUPFAM" id="SSF81660">
    <property type="entry name" value="Metal cation-transporting ATPase, ATP-binding domain N"/>
    <property type="match status" value="1"/>
</dbReference>
<evidence type="ECO:0000256" key="6">
    <source>
        <dbReference type="ARBA" id="ARBA00022723"/>
    </source>
</evidence>
<dbReference type="PROSITE" id="PS00154">
    <property type="entry name" value="ATPASE_E1_E2"/>
    <property type="match status" value="1"/>
</dbReference>
<feature type="compositionally biased region" description="Basic and acidic residues" evidence="18">
    <location>
        <begin position="54"/>
        <end position="67"/>
    </location>
</feature>
<keyword evidence="9 17" id="KW-0067">ATP-binding</keyword>
<feature type="transmembrane region" description="Helical" evidence="17">
    <location>
        <begin position="1120"/>
        <end position="1147"/>
    </location>
</feature>
<dbReference type="FunFam" id="2.70.150.10:FF:000028">
    <property type="entry name" value="Calcium-transporting ATPase"/>
    <property type="match status" value="1"/>
</dbReference>
<feature type="transmembrane region" description="Helical" evidence="17">
    <location>
        <begin position="197"/>
        <end position="215"/>
    </location>
</feature>
<feature type="region of interest" description="Disordered" evidence="18">
    <location>
        <begin position="1205"/>
        <end position="1252"/>
    </location>
</feature>
<dbReference type="InterPro" id="IPR018303">
    <property type="entry name" value="ATPase_P-typ_P_site"/>
</dbReference>
<evidence type="ECO:0000256" key="15">
    <source>
        <dbReference type="ARBA" id="ARBA00048694"/>
    </source>
</evidence>
<feature type="compositionally biased region" description="Polar residues" evidence="18">
    <location>
        <begin position="36"/>
        <end position="53"/>
    </location>
</feature>
<dbReference type="Pfam" id="PF00122">
    <property type="entry name" value="E1-E2_ATPase"/>
    <property type="match status" value="1"/>
</dbReference>
<dbReference type="GO" id="GO:0006874">
    <property type="term" value="P:intracellular calcium ion homeostasis"/>
    <property type="evidence" value="ECO:0007669"/>
    <property type="project" value="TreeGrafter"/>
</dbReference>
<gene>
    <name evidence="20" type="ORF">KGF57_000135</name>
</gene>
<feature type="transmembrane region" description="Helical" evidence="17">
    <location>
        <begin position="954"/>
        <end position="975"/>
    </location>
</feature>
<keyword evidence="6" id="KW-0479">Metal-binding</keyword>
<dbReference type="PRINTS" id="PR00119">
    <property type="entry name" value="CATATPASE"/>
</dbReference>
<dbReference type="Pfam" id="PF13246">
    <property type="entry name" value="Cation_ATPase"/>
    <property type="match status" value="1"/>
</dbReference>